<dbReference type="Pfam" id="PF13817">
    <property type="entry name" value="DDE_Tnp_IS66_C"/>
    <property type="match status" value="1"/>
</dbReference>
<dbReference type="Pfam" id="PF03050">
    <property type="entry name" value="DDE_Tnp_IS66"/>
    <property type="match status" value="1"/>
</dbReference>
<protein>
    <recommendedName>
        <fullName evidence="5">IS66 family transposase</fullName>
    </recommendedName>
</protein>
<dbReference type="PANTHER" id="PTHR33678">
    <property type="entry name" value="BLL1576 PROTEIN"/>
    <property type="match status" value="1"/>
</dbReference>
<evidence type="ECO:0000313" key="4">
    <source>
        <dbReference type="Proteomes" id="UP000543836"/>
    </source>
</evidence>
<organism evidence="3 4">
    <name type="scientific">Rhizobium leucaenae</name>
    <dbReference type="NCBI Taxonomy" id="29450"/>
    <lineage>
        <taxon>Bacteria</taxon>
        <taxon>Pseudomonadati</taxon>
        <taxon>Pseudomonadota</taxon>
        <taxon>Alphaproteobacteria</taxon>
        <taxon>Hyphomicrobiales</taxon>
        <taxon>Rhizobiaceae</taxon>
        <taxon>Rhizobium/Agrobacterium group</taxon>
        <taxon>Rhizobium</taxon>
    </lineage>
</organism>
<proteinExistence type="predicted"/>
<sequence length="161" mass="17986">MKRIGELYRIEAELRGLDPDARLARRQAWSAPLVADMRSWLTHHRARVAGKSPLGEALAYIAKYWEGLCVFLTDGRVEIDNNTVERTIRPIALNRKNALFAGHDAGAENWAVIASLIETCKLNSVDPFAYLTATLTAIVSGHKQSQIDVLMPWSCLRRANS</sequence>
<reference evidence="3 4" key="1">
    <citation type="submission" date="2020-08" db="EMBL/GenBank/DDBJ databases">
        <title>Genomic Encyclopedia of Type Strains, Phase IV (KMG-V): Genome sequencing to study the core and pangenomes of soil and plant-associated prokaryotes.</title>
        <authorList>
            <person name="Whitman W."/>
        </authorList>
    </citation>
    <scope>NUCLEOTIDE SEQUENCE [LARGE SCALE GENOMIC DNA]</scope>
    <source>
        <strain evidence="3 4">SEMIA 492</strain>
    </source>
</reference>
<comment type="caution">
    <text evidence="3">The sequence shown here is derived from an EMBL/GenBank/DDBJ whole genome shotgun (WGS) entry which is preliminary data.</text>
</comment>
<dbReference type="InterPro" id="IPR039552">
    <property type="entry name" value="IS66_C"/>
</dbReference>
<feature type="domain" description="Transposase IS66 C-terminal" evidence="2">
    <location>
        <begin position="115"/>
        <end position="153"/>
    </location>
</feature>
<feature type="domain" description="Transposase IS66 central" evidence="1">
    <location>
        <begin position="1"/>
        <end position="108"/>
    </location>
</feature>
<evidence type="ECO:0008006" key="5">
    <source>
        <dbReference type="Google" id="ProtNLM"/>
    </source>
</evidence>
<keyword evidence="4" id="KW-1185">Reference proteome</keyword>
<dbReference type="Proteomes" id="UP000543836">
    <property type="component" value="Unassembled WGS sequence"/>
</dbReference>
<accession>A0A7W6ZZS1</accession>
<dbReference type="InterPro" id="IPR004291">
    <property type="entry name" value="Transposase_IS66_central"/>
</dbReference>
<evidence type="ECO:0000259" key="1">
    <source>
        <dbReference type="Pfam" id="PF03050"/>
    </source>
</evidence>
<dbReference type="InterPro" id="IPR052344">
    <property type="entry name" value="Transposase-related"/>
</dbReference>
<evidence type="ECO:0000259" key="2">
    <source>
        <dbReference type="Pfam" id="PF13817"/>
    </source>
</evidence>
<dbReference type="AlphaFoldDB" id="A0A7W6ZZS1"/>
<dbReference type="PANTHER" id="PTHR33678:SF1">
    <property type="entry name" value="BLL1576 PROTEIN"/>
    <property type="match status" value="1"/>
</dbReference>
<dbReference type="EMBL" id="JACIIG010000022">
    <property type="protein sequence ID" value="MBB4571302.1"/>
    <property type="molecule type" value="Genomic_DNA"/>
</dbReference>
<gene>
    <name evidence="3" type="ORF">GGE60_005463</name>
</gene>
<name>A0A7W6ZZS1_9HYPH</name>
<evidence type="ECO:0000313" key="3">
    <source>
        <dbReference type="EMBL" id="MBB4571302.1"/>
    </source>
</evidence>